<dbReference type="PANTHER" id="PTHR30203:SF31">
    <property type="entry name" value="RND EFFLUX SYSTEM, OUTER MEMBRANE LIPOPROTEIN, NODT"/>
    <property type="match status" value="1"/>
</dbReference>
<keyword evidence="6" id="KW-1185">Reference proteome</keyword>
<evidence type="ECO:0000313" key="6">
    <source>
        <dbReference type="Proteomes" id="UP000534590"/>
    </source>
</evidence>
<evidence type="ECO:0000313" key="5">
    <source>
        <dbReference type="EMBL" id="MES4993544.1"/>
    </source>
</evidence>
<organism evidence="5 7">
    <name type="scientific">Agrobacterium radiobacter</name>
    <dbReference type="NCBI Taxonomy" id="362"/>
    <lineage>
        <taxon>Bacteria</taxon>
        <taxon>Pseudomonadati</taxon>
        <taxon>Pseudomonadota</taxon>
        <taxon>Alphaproteobacteria</taxon>
        <taxon>Hyphomicrobiales</taxon>
        <taxon>Rhizobiaceae</taxon>
        <taxon>Rhizobium/Agrobacterium group</taxon>
        <taxon>Agrobacterium</taxon>
        <taxon>Agrobacterium tumefaciens complex</taxon>
    </lineage>
</organism>
<dbReference type="InterPro" id="IPR003423">
    <property type="entry name" value="OMP_efflux"/>
</dbReference>
<evidence type="ECO:0000313" key="4">
    <source>
        <dbReference type="EMBL" id="MBB4493386.1"/>
    </source>
</evidence>
<evidence type="ECO:0000256" key="2">
    <source>
        <dbReference type="RuleBase" id="RU362097"/>
    </source>
</evidence>
<keyword evidence="2" id="KW-1134">Transmembrane beta strand</keyword>
<dbReference type="EMBL" id="JACIHP010000010">
    <property type="protein sequence ID" value="MBB4493386.1"/>
    <property type="molecule type" value="Genomic_DNA"/>
</dbReference>
<protein>
    <submittedName>
        <fullName evidence="5">Efflux transporter outer membrane subunit</fullName>
    </submittedName>
    <submittedName>
        <fullName evidence="4">NodT family efflux transporter outer membrane factor (OMF) lipoprotein</fullName>
    </submittedName>
</protein>
<dbReference type="RefSeq" id="WP_236769124.1">
    <property type="nucleotide sequence ID" value="NZ_JACIGS010000010.1"/>
</dbReference>
<dbReference type="Proteomes" id="UP000534590">
    <property type="component" value="Unassembled WGS sequence"/>
</dbReference>
<feature type="region of interest" description="Disordered" evidence="3">
    <location>
        <begin position="114"/>
        <end position="135"/>
    </location>
</feature>
<name>A0ABD5LNU3_AGRRD</name>
<dbReference type="Gene3D" id="1.20.1600.10">
    <property type="entry name" value="Outer membrane efflux proteins (OEP)"/>
    <property type="match status" value="1"/>
</dbReference>
<dbReference type="EMBL" id="JBETME010000016">
    <property type="protein sequence ID" value="MES4993544.1"/>
    <property type="molecule type" value="Genomic_DNA"/>
</dbReference>
<dbReference type="AlphaFoldDB" id="A0ABD5LNU3"/>
<proteinExistence type="inferred from homology"/>
<dbReference type="GO" id="GO:0005886">
    <property type="term" value="C:plasma membrane"/>
    <property type="evidence" value="ECO:0007669"/>
    <property type="project" value="UniProtKB-SubCell"/>
</dbReference>
<reference evidence="5 7" key="2">
    <citation type="submission" date="2024-06" db="EMBL/GenBank/DDBJ databases">
        <title>Genome sequencing of Agrobacterium spp. from tobacco in Serbia.</title>
        <authorList>
            <person name="Ilicic R.J."/>
            <person name="Studholme D.J."/>
            <person name="Jelusic A."/>
            <person name="Barac G."/>
            <person name="Bagi F."/>
            <person name="Popovic Milovanovic T."/>
        </authorList>
    </citation>
    <scope>NUCLEOTIDE SEQUENCE [LARGE SCALE GENOMIC DNA]</scope>
    <source>
        <strain evidence="5 7">DA1</strain>
    </source>
</reference>
<keyword evidence="2" id="KW-0472">Membrane</keyword>
<dbReference type="Pfam" id="PF02321">
    <property type="entry name" value="OEP"/>
    <property type="match status" value="2"/>
</dbReference>
<keyword evidence="2" id="KW-0564">Palmitate</keyword>
<accession>A0ABD5LNU3</accession>
<dbReference type="PANTHER" id="PTHR30203">
    <property type="entry name" value="OUTER MEMBRANE CATION EFFLUX PROTEIN"/>
    <property type="match status" value="1"/>
</dbReference>
<reference evidence="4 6" key="1">
    <citation type="submission" date="2020-08" db="EMBL/GenBank/DDBJ databases">
        <title>Genomic Encyclopedia of Type Strains, Phase IV (KMG-V): Genome sequencing to study the core and pangenomes of soil and plant-associated prokaryotes.</title>
        <authorList>
            <person name="Whitman W."/>
        </authorList>
    </citation>
    <scope>NUCLEOTIDE SEQUENCE [LARGE SCALE GENOMIC DNA]</scope>
    <source>
        <strain evidence="4 6">SEMIA 461</strain>
    </source>
</reference>
<comment type="caution">
    <text evidence="5">The sequence shown here is derived from an EMBL/GenBank/DDBJ whole genome shotgun (WGS) entry which is preliminary data.</text>
</comment>
<comment type="subcellular location">
    <subcellularLocation>
        <location evidence="2">Cell membrane</location>
        <topology evidence="2">Lipid-anchor</topology>
    </subcellularLocation>
</comment>
<evidence type="ECO:0000256" key="1">
    <source>
        <dbReference type="ARBA" id="ARBA00007613"/>
    </source>
</evidence>
<evidence type="ECO:0000256" key="3">
    <source>
        <dbReference type="SAM" id="MobiDB-lite"/>
    </source>
</evidence>
<keyword evidence="2 4" id="KW-0449">Lipoprotein</keyword>
<comment type="similarity">
    <text evidence="1 2">Belongs to the outer membrane factor (OMF) (TC 1.B.17) family.</text>
</comment>
<evidence type="ECO:0000313" key="7">
    <source>
        <dbReference type="Proteomes" id="UP001438189"/>
    </source>
</evidence>
<sequence>MPAIDQETFSKTYLCPLYRHVSLLLVTSMLAGCVVGPDYEKPSFPLPARWNAKGEGRAKAPDLHEWWKKLDDQVLDELVARAVQDNLDVAVAKAKIREARATTREQIGGLFPTVSSSGSATRARNGSGNDESVSTQNEFQAGFDSSWELDLFGANRRGVEVVRFGEQATEEDLQDTLVTLIGDVAASYVQAREYQELIDLAERSSRSQRQTVKLTKELLKEGYATMGDVTKAEAQAAYTEADIPSYKISYAQSVHRVSVLTGQPPSALDATFNKKRKIPSPPASTSAGIPADLLVNRPDVRESERKLAQSTARIGQAQANRYPSISLSGSIDTSGASLGDIGKKSTIGWSIGPNINIPLFQGGKLQAAVDVTKAQRDQTYFTYQSTVLSAMEDVQNAIVAVNQSRIRQSKLAVSVQRYRHTLQISTELNRTGDNDLFSLLDTERSLYSVEEDLIETRSDVATYYIALNKALGGGWGGEIDSSKQKITDVREGPRLASTR</sequence>
<dbReference type="Gene3D" id="2.20.200.10">
    <property type="entry name" value="Outer membrane efflux proteins (OEP)"/>
    <property type="match status" value="1"/>
</dbReference>
<dbReference type="InterPro" id="IPR010131">
    <property type="entry name" value="MdtP/NodT-like"/>
</dbReference>
<dbReference type="Proteomes" id="UP001438189">
    <property type="component" value="Unassembled WGS sequence"/>
</dbReference>
<dbReference type="SUPFAM" id="SSF56954">
    <property type="entry name" value="Outer membrane efflux proteins (OEP)"/>
    <property type="match status" value="1"/>
</dbReference>
<dbReference type="NCBIfam" id="TIGR01845">
    <property type="entry name" value="outer_NodT"/>
    <property type="match status" value="1"/>
</dbReference>
<keyword evidence="2" id="KW-0812">Transmembrane</keyword>
<gene>
    <name evidence="5" type="ORF">ABVB70_24915</name>
    <name evidence="4" type="ORF">GGE40_005238</name>
</gene>